<reference evidence="1" key="1">
    <citation type="submission" date="2021-01" db="EMBL/GenBank/DDBJ databases">
        <title>Novel species in genus Nocardioides.</title>
        <authorList>
            <person name="Zhang G."/>
        </authorList>
    </citation>
    <scope>NUCLEOTIDE SEQUENCE</scope>
    <source>
        <strain evidence="1">Zg-536</strain>
    </source>
</reference>
<evidence type="ECO:0000313" key="1">
    <source>
        <dbReference type="EMBL" id="MBM9461662.1"/>
    </source>
</evidence>
<dbReference type="EMBL" id="JAERTX010000021">
    <property type="protein sequence ID" value="MBM9461662.1"/>
    <property type="molecule type" value="Genomic_DNA"/>
</dbReference>
<accession>A0A938Y9I2</accession>
<dbReference type="AlphaFoldDB" id="A0A938Y9I2"/>
<comment type="caution">
    <text evidence="1">The sequence shown here is derived from an EMBL/GenBank/DDBJ whole genome shotgun (WGS) entry which is preliminary data.</text>
</comment>
<proteinExistence type="predicted"/>
<evidence type="ECO:0000313" key="2">
    <source>
        <dbReference type="Proteomes" id="UP000663791"/>
    </source>
</evidence>
<keyword evidence="2" id="KW-1185">Reference proteome</keyword>
<protein>
    <submittedName>
        <fullName evidence="1">Uncharacterized protein</fullName>
    </submittedName>
</protein>
<dbReference type="RefSeq" id="WP_205292980.1">
    <property type="nucleotide sequence ID" value="NZ_CP074406.1"/>
</dbReference>
<sequence length="72" mass="8391">MVGQRGVAHVWVRQRHGPERWPGLVITWDKAADGTWSALVTYRRGHEFVTEWVERERLTPVPWRPHTGTAYG</sequence>
<dbReference type="Proteomes" id="UP000663791">
    <property type="component" value="Unassembled WGS sequence"/>
</dbReference>
<gene>
    <name evidence="1" type="ORF">JK386_17315</name>
</gene>
<name>A0A938Y9I2_9ACTN</name>
<organism evidence="1 2">
    <name type="scientific">Nocardioides faecalis</name>
    <dbReference type="NCBI Taxonomy" id="2803858"/>
    <lineage>
        <taxon>Bacteria</taxon>
        <taxon>Bacillati</taxon>
        <taxon>Actinomycetota</taxon>
        <taxon>Actinomycetes</taxon>
        <taxon>Propionibacteriales</taxon>
        <taxon>Nocardioidaceae</taxon>
        <taxon>Nocardioides</taxon>
    </lineage>
</organism>